<dbReference type="Pfam" id="PF13349">
    <property type="entry name" value="DUF4097"/>
    <property type="match status" value="1"/>
</dbReference>
<protein>
    <submittedName>
        <fullName evidence="2">DUF4097 family beta strand repeat-containing protein</fullName>
    </submittedName>
</protein>
<feature type="domain" description="DUF4097" evidence="1">
    <location>
        <begin position="55"/>
        <end position="304"/>
    </location>
</feature>
<organism evidence="2 3">
    <name type="scientific">Pediococcus acidilactici</name>
    <dbReference type="NCBI Taxonomy" id="1254"/>
    <lineage>
        <taxon>Bacteria</taxon>
        <taxon>Bacillati</taxon>
        <taxon>Bacillota</taxon>
        <taxon>Bacilli</taxon>
        <taxon>Lactobacillales</taxon>
        <taxon>Lactobacillaceae</taxon>
        <taxon>Pediococcus</taxon>
        <taxon>Pediococcus acidilactici group</taxon>
    </lineage>
</organism>
<evidence type="ECO:0000313" key="2">
    <source>
        <dbReference type="EMBL" id="MDV2620963.1"/>
    </source>
</evidence>
<dbReference type="InterPro" id="IPR025164">
    <property type="entry name" value="Toastrack_DUF4097"/>
</dbReference>
<accession>A0AAW8YGM7</accession>
<dbReference type="EMBL" id="JAWJAV010000002">
    <property type="protein sequence ID" value="MDV2620963.1"/>
    <property type="molecule type" value="Genomic_DNA"/>
</dbReference>
<reference evidence="2" key="2">
    <citation type="submission" date="2023-10" db="EMBL/GenBank/DDBJ databases">
        <authorList>
            <person name="Khurajog B."/>
        </authorList>
    </citation>
    <scope>NUCLEOTIDE SEQUENCE</scope>
    <source>
        <strain evidence="2">BF9</strain>
    </source>
</reference>
<proteinExistence type="predicted"/>
<reference evidence="2" key="1">
    <citation type="journal article" date="2023" name="PeerJ">
        <title>Selection and evaluation of lactic acid bacteria from chicken feces in Thailand as potential probiotics.</title>
        <authorList>
            <person name="Khurajog B."/>
            <person name="Disastra Y."/>
            <person name="Lawwyne L.D."/>
            <person name="Sirichokchatchawan W."/>
            <person name="Niyomtham W."/>
            <person name="Yindee J."/>
            <person name="Hampson D.J."/>
            <person name="Prapasarakul N."/>
        </authorList>
    </citation>
    <scope>NUCLEOTIDE SEQUENCE</scope>
    <source>
        <strain evidence="2">BF9</strain>
    </source>
</reference>
<sequence length="305" mass="33413">MKKTFIVGFALTILGIIFITIASLNNAFYDVPQINEQIHFVSPHSVTKSYRQVRSIELKTPNDVKVEAYDGKSVKVSAPTSLNQIHYQSGSRRLTIGAAGVNHLLTSLLNRYDYSDPILIKIPRQTTLRSVKGSSTGELNFSALNVDQLRLRGTDEVHLNNVKVNGLLRISGEADLNLNNVTADNLNINNDGEVDIQNSDFQKQPASIANADDISITNTKLNRANLTSSDGDINLNELQITHELTVRTSDGDIHAVLNSAKNLAVSATANDGKTTIFGHSRRHFTDGNLATNYSFSTNDGDIHIE</sequence>
<dbReference type="AlphaFoldDB" id="A0AAW8YGM7"/>
<comment type="caution">
    <text evidence="2">The sequence shown here is derived from an EMBL/GenBank/DDBJ whole genome shotgun (WGS) entry which is preliminary data.</text>
</comment>
<dbReference type="Proteomes" id="UP001280897">
    <property type="component" value="Unassembled WGS sequence"/>
</dbReference>
<dbReference type="RefSeq" id="WP_008841483.1">
    <property type="nucleotide sequence ID" value="NZ_CP066046.1"/>
</dbReference>
<dbReference type="Gene3D" id="2.160.20.120">
    <property type="match status" value="1"/>
</dbReference>
<gene>
    <name evidence="2" type="ORF">R0G89_04355</name>
</gene>
<name>A0AAW8YGM7_PEDAC</name>
<evidence type="ECO:0000313" key="3">
    <source>
        <dbReference type="Proteomes" id="UP001280897"/>
    </source>
</evidence>
<evidence type="ECO:0000259" key="1">
    <source>
        <dbReference type="Pfam" id="PF13349"/>
    </source>
</evidence>